<dbReference type="Gene3D" id="3.40.50.300">
    <property type="entry name" value="P-loop containing nucleotide triphosphate hydrolases"/>
    <property type="match status" value="1"/>
</dbReference>
<dbReference type="EMBL" id="KL198014">
    <property type="protein sequence ID" value="KDQ22909.1"/>
    <property type="molecule type" value="Genomic_DNA"/>
</dbReference>
<dbReference type="Proteomes" id="UP000027073">
    <property type="component" value="Unassembled WGS sequence"/>
</dbReference>
<dbReference type="InParanoid" id="A0A067N508"/>
<reference evidence="3" key="1">
    <citation type="journal article" date="2014" name="Proc. Natl. Acad. Sci. U.S.A.">
        <title>Extensive sampling of basidiomycete genomes demonstrates inadequacy of the white-rot/brown-rot paradigm for wood decay fungi.</title>
        <authorList>
            <person name="Riley R."/>
            <person name="Salamov A.A."/>
            <person name="Brown D.W."/>
            <person name="Nagy L.G."/>
            <person name="Floudas D."/>
            <person name="Held B.W."/>
            <person name="Levasseur A."/>
            <person name="Lombard V."/>
            <person name="Morin E."/>
            <person name="Otillar R."/>
            <person name="Lindquist E.A."/>
            <person name="Sun H."/>
            <person name="LaButti K.M."/>
            <person name="Schmutz J."/>
            <person name="Jabbour D."/>
            <person name="Luo H."/>
            <person name="Baker S.E."/>
            <person name="Pisabarro A.G."/>
            <person name="Walton J.D."/>
            <person name="Blanchette R.A."/>
            <person name="Henrissat B."/>
            <person name="Martin F."/>
            <person name="Cullen D."/>
            <person name="Hibbett D.S."/>
            <person name="Grigoriev I.V."/>
        </authorList>
    </citation>
    <scope>NUCLEOTIDE SEQUENCE [LARGE SCALE GENOMIC DNA]</scope>
    <source>
        <strain evidence="3">PC15</strain>
    </source>
</reference>
<feature type="transmembrane region" description="Helical" evidence="1">
    <location>
        <begin position="256"/>
        <end position="275"/>
    </location>
</feature>
<accession>A0A067N508</accession>
<evidence type="ECO:0000313" key="3">
    <source>
        <dbReference type="Proteomes" id="UP000027073"/>
    </source>
</evidence>
<dbReference type="AlphaFoldDB" id="A0A067N508"/>
<gene>
    <name evidence="2" type="ORF">PLEOSDRAFT_42178</name>
</gene>
<dbReference type="VEuPathDB" id="FungiDB:PLEOSDRAFT_42178"/>
<protein>
    <submittedName>
        <fullName evidence="2">Uncharacterized protein</fullName>
    </submittedName>
</protein>
<proteinExistence type="predicted"/>
<dbReference type="SUPFAM" id="SSF52540">
    <property type="entry name" value="P-loop containing nucleoside triphosphate hydrolases"/>
    <property type="match status" value="1"/>
</dbReference>
<sequence length="286" mass="31713">MSNYQSGVGKSSLINMTFGVDKASVSEDRPGVSDINFEITSTDNDRFVVHDSKGFEHGEDRNLNAVKKFIEERRRMPELKDKLHAIWLCTEIPSAGGRSFEYGDEVFLRQQIEHAKHKYRSTLEDLTTLTFDKVEENVHRLASLASGMAQRVSADVKIRTCIAIGKKRYWNAISASADFPGRTLKVCLDVIHKDIVAVWNFQDAEMYLLSDTVKGDIIQLLCDMRDEAQPVSPVKSLTAIGPAVTALASATAAVPLATPIVIPIAVILGLAAWVWQVYQPMSPYDA</sequence>
<name>A0A067N508_PLEO1</name>
<keyword evidence="1" id="KW-0812">Transmembrane</keyword>
<dbReference type="InterPro" id="IPR027417">
    <property type="entry name" value="P-loop_NTPase"/>
</dbReference>
<keyword evidence="1" id="KW-1133">Transmembrane helix</keyword>
<evidence type="ECO:0000313" key="2">
    <source>
        <dbReference type="EMBL" id="KDQ22909.1"/>
    </source>
</evidence>
<keyword evidence="1" id="KW-0472">Membrane</keyword>
<evidence type="ECO:0000256" key="1">
    <source>
        <dbReference type="SAM" id="Phobius"/>
    </source>
</evidence>
<organism evidence="2 3">
    <name type="scientific">Pleurotus ostreatus (strain PC15)</name>
    <name type="common">Oyster mushroom</name>
    <dbReference type="NCBI Taxonomy" id="1137138"/>
    <lineage>
        <taxon>Eukaryota</taxon>
        <taxon>Fungi</taxon>
        <taxon>Dikarya</taxon>
        <taxon>Basidiomycota</taxon>
        <taxon>Agaricomycotina</taxon>
        <taxon>Agaricomycetes</taxon>
        <taxon>Agaricomycetidae</taxon>
        <taxon>Agaricales</taxon>
        <taxon>Pleurotineae</taxon>
        <taxon>Pleurotaceae</taxon>
        <taxon>Pleurotus</taxon>
    </lineage>
</organism>
<dbReference type="OrthoDB" id="391988at2759"/>
<dbReference type="HOGENOM" id="CLU_023805_3_0_1"/>